<gene>
    <name evidence="12 13" type="primary">corA</name>
    <name evidence="13" type="ORF">E2605_05980</name>
</gene>
<evidence type="ECO:0000256" key="5">
    <source>
        <dbReference type="ARBA" id="ARBA00022692"/>
    </source>
</evidence>
<dbReference type="InterPro" id="IPR004488">
    <property type="entry name" value="Mg/Co-transport_prot_CorA"/>
</dbReference>
<dbReference type="OrthoDB" id="9803416at2"/>
<evidence type="ECO:0000256" key="3">
    <source>
        <dbReference type="ARBA" id="ARBA00022448"/>
    </source>
</evidence>
<evidence type="ECO:0000256" key="2">
    <source>
        <dbReference type="ARBA" id="ARBA00009765"/>
    </source>
</evidence>
<organism evidence="13 14">
    <name type="scientific">Dysgonomonas capnocytophagoides</name>
    <dbReference type="NCBI Taxonomy" id="45254"/>
    <lineage>
        <taxon>Bacteria</taxon>
        <taxon>Pseudomonadati</taxon>
        <taxon>Bacteroidota</taxon>
        <taxon>Bacteroidia</taxon>
        <taxon>Bacteroidales</taxon>
        <taxon>Dysgonomonadaceae</taxon>
        <taxon>Dysgonomonas</taxon>
    </lineage>
</organism>
<dbReference type="FunFam" id="1.20.58.340:FF:000004">
    <property type="entry name" value="Magnesium transport protein CorA"/>
    <property type="match status" value="1"/>
</dbReference>
<keyword evidence="7 12" id="KW-1133">Transmembrane helix</keyword>
<evidence type="ECO:0000256" key="10">
    <source>
        <dbReference type="ARBA" id="ARBA00034269"/>
    </source>
</evidence>
<reference evidence="13 14" key="1">
    <citation type="submission" date="2019-03" db="EMBL/GenBank/DDBJ databases">
        <title>San Antonio Military Medical Center submission to MRSN (WRAIR), pending publication.</title>
        <authorList>
            <person name="Blyth D.M."/>
            <person name="Mccarthy S.L."/>
            <person name="Schall S.E."/>
            <person name="Stam J.A."/>
            <person name="Ong A.C."/>
            <person name="Mcgann P.T."/>
        </authorList>
    </citation>
    <scope>NUCLEOTIDE SEQUENCE [LARGE SCALE GENOMIC DNA]</scope>
    <source>
        <strain evidence="13 14">MRSN571793</strain>
    </source>
</reference>
<dbReference type="InterPro" id="IPR045863">
    <property type="entry name" value="CorA_TM1_TM2"/>
</dbReference>
<dbReference type="GO" id="GO:0000287">
    <property type="term" value="F:magnesium ion binding"/>
    <property type="evidence" value="ECO:0007669"/>
    <property type="project" value="TreeGrafter"/>
</dbReference>
<dbReference type="PANTHER" id="PTHR46494">
    <property type="entry name" value="CORA FAMILY METAL ION TRANSPORTER (EUROFUNG)"/>
    <property type="match status" value="1"/>
</dbReference>
<dbReference type="GO" id="GO:0015087">
    <property type="term" value="F:cobalt ion transmembrane transporter activity"/>
    <property type="evidence" value="ECO:0007669"/>
    <property type="project" value="UniProtKB-UniRule"/>
</dbReference>
<dbReference type="GO" id="GO:0015095">
    <property type="term" value="F:magnesium ion transmembrane transporter activity"/>
    <property type="evidence" value="ECO:0007669"/>
    <property type="project" value="UniProtKB-UniRule"/>
</dbReference>
<dbReference type="InterPro" id="IPR045861">
    <property type="entry name" value="CorA_cytoplasmic_dom"/>
</dbReference>
<feature type="transmembrane region" description="Helical" evidence="12">
    <location>
        <begin position="302"/>
        <end position="321"/>
    </location>
</feature>
<evidence type="ECO:0000256" key="9">
    <source>
        <dbReference type="ARBA" id="ARBA00023136"/>
    </source>
</evidence>
<dbReference type="SUPFAM" id="SSF144083">
    <property type="entry name" value="Magnesium transport protein CorA, transmembrane region"/>
    <property type="match status" value="1"/>
</dbReference>
<dbReference type="GO" id="GO:0050897">
    <property type="term" value="F:cobalt ion binding"/>
    <property type="evidence" value="ECO:0007669"/>
    <property type="project" value="TreeGrafter"/>
</dbReference>
<dbReference type="GO" id="GO:0005886">
    <property type="term" value="C:plasma membrane"/>
    <property type="evidence" value="ECO:0007669"/>
    <property type="project" value="UniProtKB-SubCell"/>
</dbReference>
<evidence type="ECO:0000313" key="14">
    <source>
        <dbReference type="Proteomes" id="UP000297861"/>
    </source>
</evidence>
<sequence length="359" mass="42252">MSKRISTNAKMRRHVKNAHLLEKLVYMGEENISTSIELIQYDRSQISEKSVQPEEKLKDLLKPDCINWFRITGISDAETTYNICKQFGIPRFDIKDLLSGYHVTKVIEHETNTFILMSGSYINEAHELGIYQNAFILGDNYVVSFQERPTSIFDDVKDAIKGGRVLIREKDEDYLLYILLNCLHSSFNDTVIKLTNRLNEMEDRLIEDDTDNLNVMRFISQRKKDASLLRRVIAPLREEYINLLHNTNKLIKPENIMYFEDFDDRLRTSSDDLMSLKESISSLSDLYFNNNNLRMNNVIKKLTIVSTIFIPLTFMVGVWGMNFEFMPELKWEHGYLFAWGIMFVIVILAVFYLKRKRWF</sequence>
<keyword evidence="4 12" id="KW-1003">Cell membrane</keyword>
<dbReference type="AlphaFoldDB" id="A0A4Y8L9P9"/>
<evidence type="ECO:0000256" key="7">
    <source>
        <dbReference type="ARBA" id="ARBA00022989"/>
    </source>
</evidence>
<dbReference type="NCBIfam" id="TIGR00383">
    <property type="entry name" value="corA"/>
    <property type="match status" value="1"/>
</dbReference>
<feature type="transmembrane region" description="Helical" evidence="12">
    <location>
        <begin position="333"/>
        <end position="353"/>
    </location>
</feature>
<dbReference type="Gene3D" id="3.30.460.20">
    <property type="entry name" value="CorA soluble domain-like"/>
    <property type="match status" value="1"/>
</dbReference>
<dbReference type="PANTHER" id="PTHR46494:SF1">
    <property type="entry name" value="CORA FAMILY METAL ION TRANSPORTER (EUROFUNG)"/>
    <property type="match status" value="1"/>
</dbReference>
<name>A0A4Y8L9P9_9BACT</name>
<keyword evidence="5 12" id="KW-0812">Transmembrane</keyword>
<keyword evidence="14" id="KW-1185">Reference proteome</keyword>
<evidence type="ECO:0000313" key="13">
    <source>
        <dbReference type="EMBL" id="TFD97216.1"/>
    </source>
</evidence>
<comment type="caution">
    <text evidence="13">The sequence shown here is derived from an EMBL/GenBank/DDBJ whole genome shotgun (WGS) entry which is preliminary data.</text>
</comment>
<keyword evidence="8 12" id="KW-0406">Ion transport</keyword>
<evidence type="ECO:0000256" key="6">
    <source>
        <dbReference type="ARBA" id="ARBA00022842"/>
    </source>
</evidence>
<evidence type="ECO:0000256" key="12">
    <source>
        <dbReference type="RuleBase" id="RU362010"/>
    </source>
</evidence>
<evidence type="ECO:0000256" key="11">
    <source>
        <dbReference type="ARBA" id="ARBA00045497"/>
    </source>
</evidence>
<keyword evidence="3 12" id="KW-0813">Transport</keyword>
<dbReference type="SUPFAM" id="SSF143865">
    <property type="entry name" value="CorA soluble domain-like"/>
    <property type="match status" value="1"/>
</dbReference>
<accession>A0A4Y8L9P9</accession>
<comment type="subcellular location">
    <subcellularLocation>
        <location evidence="1">Cell membrane</location>
        <topology evidence="1">Multi-pass membrane protein</topology>
    </subcellularLocation>
    <subcellularLocation>
        <location evidence="12">Membrane</location>
        <topology evidence="12">Multi-pass membrane protein</topology>
    </subcellularLocation>
</comment>
<evidence type="ECO:0000256" key="8">
    <source>
        <dbReference type="ARBA" id="ARBA00023065"/>
    </source>
</evidence>
<comment type="similarity">
    <text evidence="2 12">Belongs to the CorA metal ion transporter (MIT) (TC 1.A.35) family.</text>
</comment>
<dbReference type="Gene3D" id="1.20.58.340">
    <property type="entry name" value="Magnesium transport protein CorA, transmembrane region"/>
    <property type="match status" value="2"/>
</dbReference>
<comment type="function">
    <text evidence="11">Mediates influx of magnesium ions. Alternates between open and closed states. Activated by low cytoplasmic Mg(2+) levels. Inactive when cytoplasmic Mg(2+) levels are high.</text>
</comment>
<protein>
    <recommendedName>
        <fullName evidence="12">Magnesium transport protein CorA</fullName>
    </recommendedName>
</protein>
<comment type="catalytic activity">
    <reaction evidence="10">
        <text>Mg(2+)(in) = Mg(2+)(out)</text>
        <dbReference type="Rhea" id="RHEA:29827"/>
        <dbReference type="ChEBI" id="CHEBI:18420"/>
    </reaction>
</comment>
<dbReference type="EMBL" id="SOML01000003">
    <property type="protein sequence ID" value="TFD97216.1"/>
    <property type="molecule type" value="Genomic_DNA"/>
</dbReference>
<keyword evidence="9 12" id="KW-0472">Membrane</keyword>
<proteinExistence type="inferred from homology"/>
<evidence type="ECO:0000256" key="4">
    <source>
        <dbReference type="ARBA" id="ARBA00022475"/>
    </source>
</evidence>
<dbReference type="InterPro" id="IPR002523">
    <property type="entry name" value="MgTranspt_CorA/ZnTranspt_ZntB"/>
</dbReference>
<evidence type="ECO:0000256" key="1">
    <source>
        <dbReference type="ARBA" id="ARBA00004651"/>
    </source>
</evidence>
<dbReference type="RefSeq" id="WP_134435812.1">
    <property type="nucleotide sequence ID" value="NZ_SOML01000003.1"/>
</dbReference>
<keyword evidence="6 12" id="KW-0460">Magnesium</keyword>
<dbReference type="Pfam" id="PF01544">
    <property type="entry name" value="CorA"/>
    <property type="match status" value="1"/>
</dbReference>
<dbReference type="Proteomes" id="UP000297861">
    <property type="component" value="Unassembled WGS sequence"/>
</dbReference>